<gene>
    <name evidence="2" type="ORF">NBH00_15815</name>
</gene>
<reference evidence="2 3" key="1">
    <citation type="submission" date="2022-06" db="EMBL/GenBank/DDBJ databases">
        <title>Paraconexibacter antarcticus.</title>
        <authorList>
            <person name="Kim C.S."/>
        </authorList>
    </citation>
    <scope>NUCLEOTIDE SEQUENCE [LARGE SCALE GENOMIC DNA]</scope>
    <source>
        <strain evidence="2 3">02-257</strain>
    </source>
</reference>
<keyword evidence="3" id="KW-1185">Reference proteome</keyword>
<feature type="domain" description="VOC" evidence="1">
    <location>
        <begin position="91"/>
        <end position="209"/>
    </location>
</feature>
<dbReference type="Gene3D" id="3.10.180.10">
    <property type="entry name" value="2,3-Dihydroxybiphenyl 1,2-Dioxygenase, domain 1"/>
    <property type="match status" value="1"/>
</dbReference>
<name>A0ABY5DLT6_9ACTN</name>
<evidence type="ECO:0000313" key="2">
    <source>
        <dbReference type="EMBL" id="UTI62823.1"/>
    </source>
</evidence>
<dbReference type="SUPFAM" id="SSF54593">
    <property type="entry name" value="Glyoxalase/Bleomycin resistance protein/Dihydroxybiphenyl dioxygenase"/>
    <property type="match status" value="1"/>
</dbReference>
<dbReference type="EMBL" id="CP098502">
    <property type="protein sequence ID" value="UTI62823.1"/>
    <property type="molecule type" value="Genomic_DNA"/>
</dbReference>
<dbReference type="Proteomes" id="UP001056035">
    <property type="component" value="Chromosome"/>
</dbReference>
<dbReference type="InterPro" id="IPR029068">
    <property type="entry name" value="Glyas_Bleomycin-R_OHBP_Dase"/>
</dbReference>
<organism evidence="2 3">
    <name type="scientific">Paraconexibacter antarcticus</name>
    <dbReference type="NCBI Taxonomy" id="2949664"/>
    <lineage>
        <taxon>Bacteria</taxon>
        <taxon>Bacillati</taxon>
        <taxon>Actinomycetota</taxon>
        <taxon>Thermoleophilia</taxon>
        <taxon>Solirubrobacterales</taxon>
        <taxon>Paraconexibacteraceae</taxon>
        <taxon>Paraconexibacter</taxon>
    </lineage>
</organism>
<dbReference type="PROSITE" id="PS51819">
    <property type="entry name" value="VOC"/>
    <property type="match status" value="1"/>
</dbReference>
<dbReference type="InterPro" id="IPR037523">
    <property type="entry name" value="VOC_core"/>
</dbReference>
<evidence type="ECO:0000259" key="1">
    <source>
        <dbReference type="PROSITE" id="PS51819"/>
    </source>
</evidence>
<protein>
    <submittedName>
        <fullName evidence="2">VOC family protein</fullName>
    </submittedName>
</protein>
<accession>A0ABY5DLT6</accession>
<dbReference type="RefSeq" id="WP_254569558.1">
    <property type="nucleotide sequence ID" value="NZ_CP098502.1"/>
</dbReference>
<sequence>MPGPALAAIDVALDPPVWAALGFAVDEDGTCVVGATTLEVIGAAAEGAPLLPGWTLRGPAAATPDTVDGLPTTWTDAPPAAGAPHPNTARALDHVVLRTPDTGRTFAALQATGMELRRERTAGTGSRALRQGFFRHGEAIVEVVGPLQHAGDGPAALWGLSFLVEDLDAAVALLGEGAGAVRDAVQPGRRIVTVRAEACGGLPLALMDG</sequence>
<proteinExistence type="predicted"/>
<evidence type="ECO:0000313" key="3">
    <source>
        <dbReference type="Proteomes" id="UP001056035"/>
    </source>
</evidence>